<keyword evidence="2" id="KW-1185">Reference proteome</keyword>
<evidence type="ECO:0000313" key="2">
    <source>
        <dbReference type="Proteomes" id="UP001230504"/>
    </source>
</evidence>
<accession>A0AAD8VCP5</accession>
<organism evidence="1 2">
    <name type="scientific">Colletotrichum navitas</name>
    <dbReference type="NCBI Taxonomy" id="681940"/>
    <lineage>
        <taxon>Eukaryota</taxon>
        <taxon>Fungi</taxon>
        <taxon>Dikarya</taxon>
        <taxon>Ascomycota</taxon>
        <taxon>Pezizomycotina</taxon>
        <taxon>Sordariomycetes</taxon>
        <taxon>Hypocreomycetidae</taxon>
        <taxon>Glomerellales</taxon>
        <taxon>Glomerellaceae</taxon>
        <taxon>Colletotrichum</taxon>
        <taxon>Colletotrichum graminicola species complex</taxon>
    </lineage>
</organism>
<dbReference type="RefSeq" id="XP_060420829.1">
    <property type="nucleotide sequence ID" value="XM_060551031.1"/>
</dbReference>
<name>A0AAD8VCP5_9PEZI</name>
<reference evidence="1" key="1">
    <citation type="submission" date="2021-06" db="EMBL/GenBank/DDBJ databases">
        <title>Comparative genomics, transcriptomics and evolutionary studies reveal genomic signatures of adaptation to plant cell wall in hemibiotrophic fungi.</title>
        <authorList>
            <consortium name="DOE Joint Genome Institute"/>
            <person name="Baroncelli R."/>
            <person name="Diaz J.F."/>
            <person name="Benocci T."/>
            <person name="Peng M."/>
            <person name="Battaglia E."/>
            <person name="Haridas S."/>
            <person name="Andreopoulos W."/>
            <person name="Labutti K."/>
            <person name="Pangilinan J."/>
            <person name="Floch G.L."/>
            <person name="Makela M.R."/>
            <person name="Henrissat B."/>
            <person name="Grigoriev I.V."/>
            <person name="Crouch J.A."/>
            <person name="De Vries R.P."/>
            <person name="Sukno S.A."/>
            <person name="Thon M.R."/>
        </authorList>
    </citation>
    <scope>NUCLEOTIDE SEQUENCE</scope>
    <source>
        <strain evidence="1">CBS 125086</strain>
    </source>
</reference>
<comment type="caution">
    <text evidence="1">The sequence shown here is derived from an EMBL/GenBank/DDBJ whole genome shotgun (WGS) entry which is preliminary data.</text>
</comment>
<protein>
    <submittedName>
        <fullName evidence="1">Uncharacterized protein</fullName>
    </submittedName>
</protein>
<evidence type="ECO:0000313" key="1">
    <source>
        <dbReference type="EMBL" id="KAK1600333.1"/>
    </source>
</evidence>
<dbReference type="GeneID" id="85435271"/>
<dbReference type="EMBL" id="JAHLJV010000001">
    <property type="protein sequence ID" value="KAK1600333.1"/>
    <property type="molecule type" value="Genomic_DNA"/>
</dbReference>
<dbReference type="Proteomes" id="UP001230504">
    <property type="component" value="Unassembled WGS sequence"/>
</dbReference>
<proteinExistence type="predicted"/>
<gene>
    <name evidence="1" type="ORF">LY79DRAFT_14844</name>
</gene>
<sequence length="118" mass="12744">MQQLDVAPGSVAPDAARMRDESVLCPSFIHPSIHRAHILHWPLQMPCQPGESLLRKVMSGVCAVRVCPSLAAADETPGYPPIPSHPIHPILPNTSRCQTQTLPGASVVLSVTFLIFFS</sequence>
<dbReference type="AlphaFoldDB" id="A0AAD8VCP5"/>